<gene>
    <name evidence="2" type="ORF">GCM10011574_19610</name>
</gene>
<dbReference type="RefSeq" id="WP_142574862.1">
    <property type="nucleotide sequence ID" value="NZ_BMMN01000003.1"/>
</dbReference>
<dbReference type="Proteomes" id="UP000653480">
    <property type="component" value="Unassembled WGS sequence"/>
</dbReference>
<evidence type="ECO:0000313" key="3">
    <source>
        <dbReference type="Proteomes" id="UP000653480"/>
    </source>
</evidence>
<evidence type="ECO:0000256" key="1">
    <source>
        <dbReference type="SAM" id="MobiDB-lite"/>
    </source>
</evidence>
<feature type="region of interest" description="Disordered" evidence="1">
    <location>
        <begin position="27"/>
        <end position="47"/>
    </location>
</feature>
<keyword evidence="3" id="KW-1185">Reference proteome</keyword>
<reference evidence="2" key="1">
    <citation type="journal article" date="2014" name="Int. J. Syst. Evol. Microbiol.">
        <title>Complete genome sequence of Corynebacterium casei LMG S-19264T (=DSM 44701T), isolated from a smear-ripened cheese.</title>
        <authorList>
            <consortium name="US DOE Joint Genome Institute (JGI-PGF)"/>
            <person name="Walter F."/>
            <person name="Albersmeier A."/>
            <person name="Kalinowski J."/>
            <person name="Ruckert C."/>
        </authorList>
    </citation>
    <scope>NUCLEOTIDE SEQUENCE</scope>
    <source>
        <strain evidence="2">CGMCC 4.7138</strain>
    </source>
</reference>
<evidence type="ECO:0000313" key="2">
    <source>
        <dbReference type="EMBL" id="GGO06738.1"/>
    </source>
</evidence>
<reference evidence="2" key="2">
    <citation type="submission" date="2020-09" db="EMBL/GenBank/DDBJ databases">
        <authorList>
            <person name="Sun Q."/>
            <person name="Zhou Y."/>
        </authorList>
    </citation>
    <scope>NUCLEOTIDE SEQUENCE</scope>
    <source>
        <strain evidence="2">CGMCC 4.7138</strain>
    </source>
</reference>
<dbReference type="AlphaFoldDB" id="A0A8H9L9G1"/>
<organism evidence="2 3">
    <name type="scientific">Microbispora bryophytorum</name>
    <dbReference type="NCBI Taxonomy" id="1460882"/>
    <lineage>
        <taxon>Bacteria</taxon>
        <taxon>Bacillati</taxon>
        <taxon>Actinomycetota</taxon>
        <taxon>Actinomycetes</taxon>
        <taxon>Streptosporangiales</taxon>
        <taxon>Streptosporangiaceae</taxon>
        <taxon>Microbispora</taxon>
    </lineage>
</organism>
<feature type="region of interest" description="Disordered" evidence="1">
    <location>
        <begin position="93"/>
        <end position="112"/>
    </location>
</feature>
<comment type="caution">
    <text evidence="2">The sequence shown here is derived from an EMBL/GenBank/DDBJ whole genome shotgun (WGS) entry which is preliminary data.</text>
</comment>
<dbReference type="OrthoDB" id="5243064at2"/>
<dbReference type="EMBL" id="BMMN01000003">
    <property type="protein sequence ID" value="GGO06738.1"/>
    <property type="molecule type" value="Genomic_DNA"/>
</dbReference>
<accession>A0A8H9L9G1</accession>
<proteinExistence type="predicted"/>
<name>A0A8H9L9G1_9ACTN</name>
<sequence length="112" mass="12093">MSRNAPVDPAAEWRAELVKRYRTVQGLDESVPAGRRPDRYVPPDTSGDLAQRLSRLTVPAPRLALLGRPVERFFATKLGLLLPAAITALMTARAAPPGSRCPPVPGVEGELQ</sequence>
<protein>
    <submittedName>
        <fullName evidence="2">Uncharacterized protein</fullName>
    </submittedName>
</protein>